<dbReference type="Gene3D" id="1.10.1220.10">
    <property type="entry name" value="Met repressor-like"/>
    <property type="match status" value="1"/>
</dbReference>
<feature type="domain" description="Predicted DNA-binding protein ribbon-helix-helix" evidence="1">
    <location>
        <begin position="4"/>
        <end position="37"/>
    </location>
</feature>
<proteinExistence type="predicted"/>
<name>A0ABY7JQU0_9FIRM</name>
<dbReference type="EMBL" id="CP114052">
    <property type="protein sequence ID" value="WAW15246.1"/>
    <property type="molecule type" value="Genomic_DNA"/>
</dbReference>
<dbReference type="InterPro" id="IPR008651">
    <property type="entry name" value="Uncharacterised_HicB"/>
</dbReference>
<reference evidence="2" key="1">
    <citation type="submission" date="2022-12" db="EMBL/GenBank/DDBJ databases">
        <title>Peptostreptococcus.</title>
        <authorList>
            <person name="Lee S.H."/>
        </authorList>
    </citation>
    <scope>NUCLEOTIDE SEQUENCE</scope>
    <source>
        <strain evidence="2">CBA3647</strain>
    </source>
</reference>
<gene>
    <name evidence="2" type="ORF">O0R46_02005</name>
</gene>
<dbReference type="InterPro" id="IPR010985">
    <property type="entry name" value="Ribbon_hlx_hlx"/>
</dbReference>
<dbReference type="InterPro" id="IPR013321">
    <property type="entry name" value="Arc_rbn_hlx_hlx"/>
</dbReference>
<dbReference type="InterPro" id="IPR038733">
    <property type="entry name" value="Predicted_DNA_bind_prot_RHH"/>
</dbReference>
<dbReference type="SUPFAM" id="SSF47598">
    <property type="entry name" value="Ribbon-helix-helix"/>
    <property type="match status" value="2"/>
</dbReference>
<dbReference type="Proteomes" id="UP001164187">
    <property type="component" value="Chromosome"/>
</dbReference>
<dbReference type="RefSeq" id="WP_269311940.1">
    <property type="nucleotide sequence ID" value="NZ_CP114052.1"/>
</dbReference>
<evidence type="ECO:0000259" key="1">
    <source>
        <dbReference type="Pfam" id="PF12651"/>
    </source>
</evidence>
<organism evidence="2 3">
    <name type="scientific">Peptostreptococcus equinus</name>
    <dbReference type="NCBI Taxonomy" id="3003601"/>
    <lineage>
        <taxon>Bacteria</taxon>
        <taxon>Bacillati</taxon>
        <taxon>Bacillota</taxon>
        <taxon>Clostridia</taxon>
        <taxon>Peptostreptococcales</taxon>
        <taxon>Peptostreptococcaceae</taxon>
        <taxon>Peptostreptococcus</taxon>
    </lineage>
</organism>
<keyword evidence="3" id="KW-1185">Reference proteome</keyword>
<protein>
    <submittedName>
        <fullName evidence="2">Ribbon-helix-helix domain-containing protein</fullName>
    </submittedName>
</protein>
<dbReference type="Pfam" id="PF12651">
    <property type="entry name" value="RHH_3"/>
    <property type="match status" value="1"/>
</dbReference>
<accession>A0ABY7JQU0</accession>
<evidence type="ECO:0000313" key="3">
    <source>
        <dbReference type="Proteomes" id="UP001164187"/>
    </source>
</evidence>
<evidence type="ECO:0000313" key="2">
    <source>
        <dbReference type="EMBL" id="WAW15246.1"/>
    </source>
</evidence>
<sequence length="103" mass="12118">MDNITTRIPIDINENLEKVSQQTGIPKSSLILYAINDCLRLRKDIDMPKFDFSNEDFVRFTLRMPEHLKKELAITASERNTSINSLIVAYVDLFDLLYWDCYR</sequence>
<dbReference type="Pfam" id="PF05534">
    <property type="entry name" value="HicB"/>
    <property type="match status" value="1"/>
</dbReference>